<dbReference type="Proteomes" id="UP000234560">
    <property type="component" value="Chromosome"/>
</dbReference>
<dbReference type="CDD" id="cd07389">
    <property type="entry name" value="MPP_PhoD"/>
    <property type="match status" value="1"/>
</dbReference>
<gene>
    <name evidence="3" type="ORF">CYJ47_11680</name>
</gene>
<evidence type="ECO:0000313" key="4">
    <source>
        <dbReference type="Proteomes" id="UP000234560"/>
    </source>
</evidence>
<sequence length="564" mass="62795">MSTENTLSRRRFLAYSALITAGTAVATSAVAHGGPRDQSIAPLDLYSQASRAGLPFLHSVASGDPLPDSVILWTRITPDRDSLPGSGIGPDVRVKWEIAPDTGFTDIVGEGTATVTAEHDHTVHIDVRGLAPDTIYYYRFTVLDGQHRGAVSPIGRTKTAPAYDSSPKSMSFAVASCANWECGYFSAYRDMAQRGYNGELDLVVFLGDYLYEYATGEYAGKSGISRVHHPQWEITTLEDYRVRYGCYRTDPFLQAAHAASPWVVTWDDHETANNSYATGAENHTDNPAEGLWSTRRDNAQRAYFEWLPVRITMDSPERHIYRNFQYGDLMELTMMDLRSYRDAETTATHFADEDRTMLGSEQFTWLKKVLETSTTKWQVLGNSVMFSPMKILTVEGNPAANRALNFVDQRSTGTAVNSDQWDGYAADRDRLLEILSKTKNNTLFVTGDIHSEWANSVIWDNKEIGCELVCTSISAPNVDEILTSYLGTYHPENNSTSLLVEDILTSANPWVHHLDFDAHGYSIAHVSPDEVIMDFVRVADVETNNAATNIAVTKTWRPGEGYVD</sequence>
<name>A0AAF1BS49_9CORY</name>
<dbReference type="AlphaFoldDB" id="A0AAF1BS49"/>
<dbReference type="Gene3D" id="3.60.21.70">
    <property type="entry name" value="PhoD-like phosphatase"/>
    <property type="match status" value="1"/>
</dbReference>
<dbReference type="InterPro" id="IPR006311">
    <property type="entry name" value="TAT_signal"/>
</dbReference>
<reference evidence="3" key="2">
    <citation type="submission" date="2023-10" db="EMBL/GenBank/DDBJ databases">
        <authorList>
            <person name="Choi B."/>
        </authorList>
    </citation>
    <scope>NUCLEOTIDE SEQUENCE</scope>
    <source>
        <strain evidence="3">UMB0763</strain>
    </source>
</reference>
<organism evidence="3 4">
    <name type="scientific">Corynebacterium pyruviciproducens</name>
    <dbReference type="NCBI Taxonomy" id="598660"/>
    <lineage>
        <taxon>Bacteria</taxon>
        <taxon>Bacillati</taxon>
        <taxon>Actinomycetota</taxon>
        <taxon>Actinomycetes</taxon>
        <taxon>Mycobacteriales</taxon>
        <taxon>Corynebacteriaceae</taxon>
        <taxon>Corynebacterium</taxon>
    </lineage>
</organism>
<dbReference type="Pfam" id="PF09423">
    <property type="entry name" value="PhoD"/>
    <property type="match status" value="1"/>
</dbReference>
<reference evidence="3" key="1">
    <citation type="submission" date="2017-12" db="EMBL/GenBank/DDBJ databases">
        <authorList>
            <person name="Thomas-White K."/>
            <person name="Wolfe A.J."/>
        </authorList>
    </citation>
    <scope>NUCLEOTIDE SEQUENCE</scope>
    <source>
        <strain evidence="3">UMB0763</strain>
    </source>
</reference>
<dbReference type="KEGG" id="cpyr:CYJ47_11680"/>
<dbReference type="RefSeq" id="WP_180805501.1">
    <property type="nucleotide sequence ID" value="NZ_CAMIHY010000003.1"/>
</dbReference>
<dbReference type="InterPro" id="IPR032093">
    <property type="entry name" value="PhoD_N"/>
</dbReference>
<evidence type="ECO:0000313" key="3">
    <source>
        <dbReference type="EMBL" id="WOT01894.1"/>
    </source>
</evidence>
<feature type="domain" description="PhoD-like phosphatase metallophosphatase" evidence="1">
    <location>
        <begin position="172"/>
        <end position="535"/>
    </location>
</feature>
<dbReference type="SUPFAM" id="SSF56300">
    <property type="entry name" value="Metallo-dependent phosphatases"/>
    <property type="match status" value="1"/>
</dbReference>
<dbReference type="InterPro" id="IPR038607">
    <property type="entry name" value="PhoD-like_sf"/>
</dbReference>
<proteinExistence type="predicted"/>
<dbReference type="EMBL" id="CP136958">
    <property type="protein sequence ID" value="WOT01894.1"/>
    <property type="molecule type" value="Genomic_DNA"/>
</dbReference>
<dbReference type="InterPro" id="IPR018946">
    <property type="entry name" value="PhoD-like_MPP"/>
</dbReference>
<dbReference type="InterPro" id="IPR029052">
    <property type="entry name" value="Metallo-depent_PP-like"/>
</dbReference>
<protein>
    <submittedName>
        <fullName evidence="3">Alkaline phosphatase D family protein</fullName>
    </submittedName>
</protein>
<dbReference type="Gene3D" id="2.60.40.380">
    <property type="entry name" value="Purple acid phosphatase-like, N-terminal"/>
    <property type="match status" value="1"/>
</dbReference>
<evidence type="ECO:0000259" key="2">
    <source>
        <dbReference type="Pfam" id="PF16655"/>
    </source>
</evidence>
<dbReference type="PROSITE" id="PS51318">
    <property type="entry name" value="TAT"/>
    <property type="match status" value="1"/>
</dbReference>
<dbReference type="Pfam" id="PF16655">
    <property type="entry name" value="PhoD_N"/>
    <property type="match status" value="1"/>
</dbReference>
<feature type="domain" description="Phospholipase D N-terminal" evidence="2">
    <location>
        <begin position="58"/>
        <end position="159"/>
    </location>
</feature>
<accession>A0AAF1BS49</accession>
<dbReference type="PANTHER" id="PTHR43606">
    <property type="entry name" value="PHOSPHATASE, PUTATIVE (AFU_ORTHOLOGUE AFUA_6G08710)-RELATED"/>
    <property type="match status" value="1"/>
</dbReference>
<evidence type="ECO:0000259" key="1">
    <source>
        <dbReference type="Pfam" id="PF09423"/>
    </source>
</evidence>
<dbReference type="PANTHER" id="PTHR43606:SF2">
    <property type="entry name" value="ALKALINE PHOSPHATASE FAMILY PROTEIN (AFU_ORTHOLOGUE AFUA_5G03860)"/>
    <property type="match status" value="1"/>
</dbReference>
<dbReference type="InterPro" id="IPR052900">
    <property type="entry name" value="Phospholipid_Metab_Enz"/>
</dbReference>